<evidence type="ECO:0000313" key="1">
    <source>
        <dbReference type="EMBL" id="RQP02713.1"/>
    </source>
</evidence>
<dbReference type="InParanoid" id="A0A3N7G796"/>
<sequence length="35" mass="4095">MQQMVQTREYLGMSFSSLLSWAEKKDENSQLICIV</sequence>
<name>A0A3N7G796_POPTR</name>
<dbReference type="Proteomes" id="UP000006729">
    <property type="component" value="Chromosome 18"/>
</dbReference>
<dbReference type="EMBL" id="CM009307">
    <property type="protein sequence ID" value="RQP02713.1"/>
    <property type="molecule type" value="Genomic_DNA"/>
</dbReference>
<gene>
    <name evidence="1" type="ORF">POPTR_018G056050</name>
</gene>
<keyword evidence="2" id="KW-1185">Reference proteome</keyword>
<dbReference type="AlphaFoldDB" id="A0A3N7G796"/>
<organism evidence="1 2">
    <name type="scientific">Populus trichocarpa</name>
    <name type="common">Western balsam poplar</name>
    <name type="synonym">Populus balsamifera subsp. trichocarpa</name>
    <dbReference type="NCBI Taxonomy" id="3694"/>
    <lineage>
        <taxon>Eukaryota</taxon>
        <taxon>Viridiplantae</taxon>
        <taxon>Streptophyta</taxon>
        <taxon>Embryophyta</taxon>
        <taxon>Tracheophyta</taxon>
        <taxon>Spermatophyta</taxon>
        <taxon>Magnoliopsida</taxon>
        <taxon>eudicotyledons</taxon>
        <taxon>Gunneridae</taxon>
        <taxon>Pentapetalae</taxon>
        <taxon>rosids</taxon>
        <taxon>fabids</taxon>
        <taxon>Malpighiales</taxon>
        <taxon>Salicaceae</taxon>
        <taxon>Saliceae</taxon>
        <taxon>Populus</taxon>
    </lineage>
</organism>
<protein>
    <submittedName>
        <fullName evidence="1">Uncharacterized protein</fullName>
    </submittedName>
</protein>
<evidence type="ECO:0000313" key="2">
    <source>
        <dbReference type="Proteomes" id="UP000006729"/>
    </source>
</evidence>
<proteinExistence type="predicted"/>
<reference evidence="1 2" key="1">
    <citation type="journal article" date="2006" name="Science">
        <title>The genome of black cottonwood, Populus trichocarpa (Torr. &amp; Gray).</title>
        <authorList>
            <person name="Tuskan G.A."/>
            <person name="Difazio S."/>
            <person name="Jansson S."/>
            <person name="Bohlmann J."/>
            <person name="Grigoriev I."/>
            <person name="Hellsten U."/>
            <person name="Putnam N."/>
            <person name="Ralph S."/>
            <person name="Rombauts S."/>
            <person name="Salamov A."/>
            <person name="Schein J."/>
            <person name="Sterck L."/>
            <person name="Aerts A."/>
            <person name="Bhalerao R.R."/>
            <person name="Bhalerao R.P."/>
            <person name="Blaudez D."/>
            <person name="Boerjan W."/>
            <person name="Brun A."/>
            <person name="Brunner A."/>
            <person name="Busov V."/>
            <person name="Campbell M."/>
            <person name="Carlson J."/>
            <person name="Chalot M."/>
            <person name="Chapman J."/>
            <person name="Chen G.L."/>
            <person name="Cooper D."/>
            <person name="Coutinho P.M."/>
            <person name="Couturier J."/>
            <person name="Covert S."/>
            <person name="Cronk Q."/>
            <person name="Cunningham R."/>
            <person name="Davis J."/>
            <person name="Degroeve S."/>
            <person name="Dejardin A."/>
            <person name="Depamphilis C."/>
            <person name="Detter J."/>
            <person name="Dirks B."/>
            <person name="Dubchak I."/>
            <person name="Duplessis S."/>
            <person name="Ehlting J."/>
            <person name="Ellis B."/>
            <person name="Gendler K."/>
            <person name="Goodstein D."/>
            <person name="Gribskov M."/>
            <person name="Grimwood J."/>
            <person name="Groover A."/>
            <person name="Gunter L."/>
            <person name="Hamberger B."/>
            <person name="Heinze B."/>
            <person name="Helariutta Y."/>
            <person name="Henrissat B."/>
            <person name="Holligan D."/>
            <person name="Holt R."/>
            <person name="Huang W."/>
            <person name="Islam-Faridi N."/>
            <person name="Jones S."/>
            <person name="Jones-Rhoades M."/>
            <person name="Jorgensen R."/>
            <person name="Joshi C."/>
            <person name="Kangasjarvi J."/>
            <person name="Karlsson J."/>
            <person name="Kelleher C."/>
            <person name="Kirkpatrick R."/>
            <person name="Kirst M."/>
            <person name="Kohler A."/>
            <person name="Kalluri U."/>
            <person name="Larimer F."/>
            <person name="Leebens-Mack J."/>
            <person name="Leple J.C."/>
            <person name="Locascio P."/>
            <person name="Lou Y."/>
            <person name="Lucas S."/>
            <person name="Martin F."/>
            <person name="Montanini B."/>
            <person name="Napoli C."/>
            <person name="Nelson D.R."/>
            <person name="Nelson C."/>
            <person name="Nieminen K."/>
            <person name="Nilsson O."/>
            <person name="Pereda V."/>
            <person name="Peter G."/>
            <person name="Philippe R."/>
            <person name="Pilate G."/>
            <person name="Poliakov A."/>
            <person name="Razumovskaya J."/>
            <person name="Richardson P."/>
            <person name="Rinaldi C."/>
            <person name="Ritland K."/>
            <person name="Rouze P."/>
            <person name="Ryaboy D."/>
            <person name="Schmutz J."/>
            <person name="Schrader J."/>
            <person name="Segerman B."/>
            <person name="Shin H."/>
            <person name="Siddiqui A."/>
            <person name="Sterky F."/>
            <person name="Terry A."/>
            <person name="Tsai C.J."/>
            <person name="Uberbacher E."/>
            <person name="Unneberg P."/>
            <person name="Vahala J."/>
            <person name="Wall K."/>
            <person name="Wessler S."/>
            <person name="Yang G."/>
            <person name="Yin T."/>
            <person name="Douglas C."/>
            <person name="Marra M."/>
            <person name="Sandberg G."/>
            <person name="Van de Peer Y."/>
            <person name="Rokhsar D."/>
        </authorList>
    </citation>
    <scope>NUCLEOTIDE SEQUENCE [LARGE SCALE GENOMIC DNA]</scope>
    <source>
        <strain evidence="2">cv. Nisqually</strain>
    </source>
</reference>
<accession>A0A3N7G796</accession>